<gene>
    <name evidence="2" type="ORF">GKE73_14050</name>
</gene>
<dbReference type="EMBL" id="WLYX01000001">
    <property type="protein sequence ID" value="MTD33763.1"/>
    <property type="molecule type" value="Genomic_DNA"/>
</dbReference>
<dbReference type="Pfam" id="PF00563">
    <property type="entry name" value="EAL"/>
    <property type="match status" value="1"/>
</dbReference>
<name>A0A844GBD6_9NEIS</name>
<proteinExistence type="predicted"/>
<dbReference type="RefSeq" id="WP_230370848.1">
    <property type="nucleotide sequence ID" value="NZ_WLYX01000001.1"/>
</dbReference>
<accession>A0A844GBD6</accession>
<dbReference type="CDD" id="cd01948">
    <property type="entry name" value="EAL"/>
    <property type="match status" value="1"/>
</dbReference>
<evidence type="ECO:0000313" key="2">
    <source>
        <dbReference type="EMBL" id="MTD33763.1"/>
    </source>
</evidence>
<dbReference type="PANTHER" id="PTHR33121">
    <property type="entry name" value="CYCLIC DI-GMP PHOSPHODIESTERASE PDEF"/>
    <property type="match status" value="1"/>
</dbReference>
<dbReference type="InterPro" id="IPR035919">
    <property type="entry name" value="EAL_sf"/>
</dbReference>
<keyword evidence="3" id="KW-1185">Reference proteome</keyword>
<dbReference type="Gene3D" id="3.20.20.450">
    <property type="entry name" value="EAL domain"/>
    <property type="match status" value="1"/>
</dbReference>
<dbReference type="SUPFAM" id="SSF141868">
    <property type="entry name" value="EAL domain-like"/>
    <property type="match status" value="1"/>
</dbReference>
<comment type="caution">
    <text evidence="2">The sequence shown here is derived from an EMBL/GenBank/DDBJ whole genome shotgun (WGS) entry which is preliminary data.</text>
</comment>
<dbReference type="GO" id="GO:0071111">
    <property type="term" value="F:cyclic-guanylate-specific phosphodiesterase activity"/>
    <property type="evidence" value="ECO:0007669"/>
    <property type="project" value="InterPro"/>
</dbReference>
<organism evidence="2 3">
    <name type="scientific">Paludibacterium denitrificans</name>
    <dbReference type="NCBI Taxonomy" id="2675226"/>
    <lineage>
        <taxon>Bacteria</taxon>
        <taxon>Pseudomonadati</taxon>
        <taxon>Pseudomonadota</taxon>
        <taxon>Betaproteobacteria</taxon>
        <taxon>Neisseriales</taxon>
        <taxon>Chromobacteriaceae</taxon>
        <taxon>Paludibacterium</taxon>
    </lineage>
</organism>
<reference evidence="2 3" key="1">
    <citation type="submission" date="2019-11" db="EMBL/GenBank/DDBJ databases">
        <title>Draft genome sequence of Paludibacterium sp. dN18-1.</title>
        <authorList>
            <person name="Im W.-T."/>
        </authorList>
    </citation>
    <scope>NUCLEOTIDE SEQUENCE [LARGE SCALE GENOMIC DNA]</scope>
    <source>
        <strain evidence="3">dN 18-1</strain>
    </source>
</reference>
<dbReference type="AlphaFoldDB" id="A0A844GBD6"/>
<dbReference type="PROSITE" id="PS50883">
    <property type="entry name" value="EAL"/>
    <property type="match status" value="1"/>
</dbReference>
<feature type="domain" description="EAL" evidence="1">
    <location>
        <begin position="11"/>
        <end position="262"/>
    </location>
</feature>
<dbReference type="PANTHER" id="PTHR33121:SF15">
    <property type="entry name" value="BLUE LIGHT- AND TEMPERATURE-REGULATED ANTIREPRESSOR BLUF"/>
    <property type="match status" value="1"/>
</dbReference>
<evidence type="ECO:0000313" key="3">
    <source>
        <dbReference type="Proteomes" id="UP000446658"/>
    </source>
</evidence>
<sequence>MQPIQPPQDIAPTINRRACDACRNGQGLDFSFSYAYQPIVDIETRQVFAHEALIRGPNGESASSVLARVNDENRYRFDQSCRVRAIETAAKLDMQTKLSINFMPNAIYRPELCIRTTLQAAHDHDFPVERIIFETVEGERINDGKWLAEVLREYQRIGFLTAIDDFGAGFAGLNLLADFQPDIVKLDMDLIRQIDQRPARQSIVRGVARICEELNIDVIAEGVETNDEFLCLQQMGIRLIQGYLFSKPLFEACIPPNELIWPEQIR</sequence>
<dbReference type="InterPro" id="IPR001633">
    <property type="entry name" value="EAL_dom"/>
</dbReference>
<evidence type="ECO:0000259" key="1">
    <source>
        <dbReference type="PROSITE" id="PS50883"/>
    </source>
</evidence>
<dbReference type="SMART" id="SM00052">
    <property type="entry name" value="EAL"/>
    <property type="match status" value="1"/>
</dbReference>
<dbReference type="InterPro" id="IPR050706">
    <property type="entry name" value="Cyclic-di-GMP_PDE-like"/>
</dbReference>
<protein>
    <submittedName>
        <fullName evidence="2">EAL domain-containing protein</fullName>
    </submittedName>
</protein>
<dbReference type="Proteomes" id="UP000446658">
    <property type="component" value="Unassembled WGS sequence"/>
</dbReference>